<keyword evidence="6" id="KW-0067">ATP-binding</keyword>
<keyword evidence="11" id="KW-1185">Reference proteome</keyword>
<gene>
    <name evidence="10" type="ORF">bsdE14_35320</name>
</gene>
<evidence type="ECO:0000256" key="3">
    <source>
        <dbReference type="ARBA" id="ARBA00022448"/>
    </source>
</evidence>
<dbReference type="InterPro" id="IPR003439">
    <property type="entry name" value="ABC_transporter-like_ATP-bd"/>
</dbReference>
<dbReference type="EMBL" id="BRXR01000001">
    <property type="protein sequence ID" value="GLC32122.1"/>
    <property type="molecule type" value="Genomic_DNA"/>
</dbReference>
<evidence type="ECO:0000256" key="6">
    <source>
        <dbReference type="ARBA" id="ARBA00022840"/>
    </source>
</evidence>
<evidence type="ECO:0000256" key="5">
    <source>
        <dbReference type="ARBA" id="ARBA00022741"/>
    </source>
</evidence>
<evidence type="ECO:0000256" key="7">
    <source>
        <dbReference type="ARBA" id="ARBA00022967"/>
    </source>
</evidence>
<dbReference type="Pfam" id="PF00005">
    <property type="entry name" value="ABC_tran"/>
    <property type="match status" value="2"/>
</dbReference>
<comment type="caution">
    <text evidence="10">The sequence shown here is derived from an EMBL/GenBank/DDBJ whole genome shotgun (WGS) entry which is preliminary data.</text>
</comment>
<evidence type="ECO:0000259" key="9">
    <source>
        <dbReference type="PROSITE" id="PS50893"/>
    </source>
</evidence>
<dbReference type="PROSITE" id="PS00211">
    <property type="entry name" value="ABC_TRANSPORTER_1"/>
    <property type="match status" value="1"/>
</dbReference>
<dbReference type="PANTHER" id="PTHR43553">
    <property type="entry name" value="HEAVY METAL TRANSPORTER"/>
    <property type="match status" value="1"/>
</dbReference>
<reference evidence="10 11" key="1">
    <citation type="journal article" date="2024" name="Int. J. Syst. Evol. Microbiol.">
        <title>Clostridium omnivorum sp. nov., isolated from anoxic soil under the treatment of reductive soil disinfestation.</title>
        <authorList>
            <person name="Ueki A."/>
            <person name="Tonouchi A."/>
            <person name="Kaku N."/>
            <person name="Honma S."/>
            <person name="Ueki K."/>
        </authorList>
    </citation>
    <scope>NUCLEOTIDE SEQUENCE [LARGE SCALE GENOMIC DNA]</scope>
    <source>
        <strain evidence="10 11">E14</strain>
    </source>
</reference>
<dbReference type="PANTHER" id="PTHR43553:SF27">
    <property type="entry name" value="ENERGY-COUPLING FACTOR TRANSPORTER ATP-BINDING PROTEIN ECFA2"/>
    <property type="match status" value="1"/>
</dbReference>
<comment type="subcellular location">
    <subcellularLocation>
        <location evidence="1">Cell membrane</location>
        <topology evidence="1">Peripheral membrane protein</topology>
    </subcellularLocation>
</comment>
<keyword evidence="4" id="KW-1003">Cell membrane</keyword>
<dbReference type="InterPro" id="IPR050095">
    <property type="entry name" value="ECF_ABC_transporter_ATP-bd"/>
</dbReference>
<evidence type="ECO:0000313" key="11">
    <source>
        <dbReference type="Proteomes" id="UP001208567"/>
    </source>
</evidence>
<sequence>MAYIDIEGLSYKYPESNKNVLDSINLSIEKGDVLLLLGSSGSGKSTLAKCLCGSIPNFYGGTISGKVSLDNTEVDKIEHKDRAKEITMVFQDPEKQLVMNTVHREIAFGLENVSVPEEQIKRRVWESLQFSNILDLAYTKINTLSGGQKQKVSITSAVAYMPKCIILDEPTSQLDPAAAEEVAALIKKINEELGITLIIIEQRIDRWFDLADKIAVIKEGKISFAGSKEEMYNSKDEYLLRFLPGYLKLFKHLNIDRMPKSFKEARKELKAANIKINQQQSISSNNKAVININNLNCGYEGNNVLRDTDLEIKEGEFLGILGANGAGKSTLLKAITGLLKYSGSIKLYDKEVKKMKLKQVSQTIGYVSQNPNDYLYKDTVYEELKFTLDNHEIKDLSVIEETLNALGITELKDRNPRDLSGGEKQRVAIAAMLVLRPKVLLLDEPTRGLDSEVKKLLGTILKDLNKNGTTIILVTHDMEFASQYCNSFCLMFNGEIVSKGSKYDIFKDGIYYTTTINKLVRDINPDLFNLSDISQIL</sequence>
<evidence type="ECO:0000256" key="1">
    <source>
        <dbReference type="ARBA" id="ARBA00004202"/>
    </source>
</evidence>
<protein>
    <submittedName>
        <fullName evidence="10">ABC transporter</fullName>
    </submittedName>
</protein>
<keyword evidence="8" id="KW-0472">Membrane</keyword>
<accession>A0ABQ5NAM3</accession>
<dbReference type="CDD" id="cd03225">
    <property type="entry name" value="ABC_cobalt_CbiO_domain1"/>
    <property type="match status" value="2"/>
</dbReference>
<dbReference type="PROSITE" id="PS50893">
    <property type="entry name" value="ABC_TRANSPORTER_2"/>
    <property type="match status" value="2"/>
</dbReference>
<keyword evidence="3" id="KW-0813">Transport</keyword>
<dbReference type="SMART" id="SM00382">
    <property type="entry name" value="AAA"/>
    <property type="match status" value="2"/>
</dbReference>
<dbReference type="InterPro" id="IPR015856">
    <property type="entry name" value="ABC_transpr_CbiO/EcfA_su"/>
</dbReference>
<evidence type="ECO:0000256" key="8">
    <source>
        <dbReference type="ARBA" id="ARBA00023136"/>
    </source>
</evidence>
<evidence type="ECO:0000313" key="10">
    <source>
        <dbReference type="EMBL" id="GLC32122.1"/>
    </source>
</evidence>
<feature type="domain" description="ABC transporter" evidence="9">
    <location>
        <begin position="290"/>
        <end position="518"/>
    </location>
</feature>
<feature type="domain" description="ABC transporter" evidence="9">
    <location>
        <begin position="4"/>
        <end position="244"/>
    </location>
</feature>
<keyword evidence="7" id="KW-1278">Translocase</keyword>
<dbReference type="InterPro" id="IPR027417">
    <property type="entry name" value="P-loop_NTPase"/>
</dbReference>
<name>A0ABQ5NAM3_9CLOT</name>
<dbReference type="Gene3D" id="3.40.50.300">
    <property type="entry name" value="P-loop containing nucleotide triphosphate hydrolases"/>
    <property type="match status" value="2"/>
</dbReference>
<comment type="similarity">
    <text evidence="2">Belongs to the ABC transporter superfamily.</text>
</comment>
<evidence type="ECO:0000256" key="4">
    <source>
        <dbReference type="ARBA" id="ARBA00022475"/>
    </source>
</evidence>
<evidence type="ECO:0000256" key="2">
    <source>
        <dbReference type="ARBA" id="ARBA00005417"/>
    </source>
</evidence>
<dbReference type="Proteomes" id="UP001208567">
    <property type="component" value="Unassembled WGS sequence"/>
</dbReference>
<dbReference type="SUPFAM" id="SSF52540">
    <property type="entry name" value="P-loop containing nucleoside triphosphate hydrolases"/>
    <property type="match status" value="2"/>
</dbReference>
<dbReference type="NCBIfam" id="NF010167">
    <property type="entry name" value="PRK13648.1"/>
    <property type="match status" value="2"/>
</dbReference>
<dbReference type="RefSeq" id="WP_264851431.1">
    <property type="nucleotide sequence ID" value="NZ_BRXR01000001.1"/>
</dbReference>
<dbReference type="InterPro" id="IPR003593">
    <property type="entry name" value="AAA+_ATPase"/>
</dbReference>
<keyword evidence="5" id="KW-0547">Nucleotide-binding</keyword>
<proteinExistence type="inferred from homology"/>
<organism evidence="10 11">
    <name type="scientific">Clostridium omnivorum</name>
    <dbReference type="NCBI Taxonomy" id="1604902"/>
    <lineage>
        <taxon>Bacteria</taxon>
        <taxon>Bacillati</taxon>
        <taxon>Bacillota</taxon>
        <taxon>Clostridia</taxon>
        <taxon>Eubacteriales</taxon>
        <taxon>Clostridiaceae</taxon>
        <taxon>Clostridium</taxon>
    </lineage>
</organism>
<dbReference type="InterPro" id="IPR017871">
    <property type="entry name" value="ABC_transporter-like_CS"/>
</dbReference>